<organism evidence="4 5">
    <name type="scientific">Pleomorphomonas diazotrophica</name>
    <dbReference type="NCBI Taxonomy" id="1166257"/>
    <lineage>
        <taxon>Bacteria</taxon>
        <taxon>Pseudomonadati</taxon>
        <taxon>Pseudomonadota</taxon>
        <taxon>Alphaproteobacteria</taxon>
        <taxon>Hyphomicrobiales</taxon>
        <taxon>Pleomorphomonadaceae</taxon>
        <taxon>Pleomorphomonas</taxon>
    </lineage>
</organism>
<feature type="compositionally biased region" description="Low complexity" evidence="3">
    <location>
        <begin position="1"/>
        <end position="13"/>
    </location>
</feature>
<dbReference type="EMBL" id="PJNW01000002">
    <property type="protein sequence ID" value="PKR91028.1"/>
    <property type="molecule type" value="Genomic_DNA"/>
</dbReference>
<dbReference type="Pfam" id="PF10087">
    <property type="entry name" value="DUF2325"/>
    <property type="match status" value="1"/>
</dbReference>
<reference evidence="4 5" key="1">
    <citation type="submission" date="2017-12" db="EMBL/GenBank/DDBJ databases">
        <title>Anaerobic carbon monoxide metabolism by Pleomorphomonas carboxyditropha sp. nov., a new mesophilic hydrogenogenic carboxidotroph.</title>
        <authorList>
            <person name="Esquivel-Elizondo S."/>
            <person name="Krajmalnik-Brown R."/>
        </authorList>
    </citation>
    <scope>NUCLEOTIDE SEQUENCE [LARGE SCALE GENOMIC DNA]</scope>
    <source>
        <strain evidence="4 5">R5-392</strain>
    </source>
</reference>
<keyword evidence="5" id="KW-1185">Reference proteome</keyword>
<dbReference type="OrthoDB" id="7829313at2"/>
<evidence type="ECO:0000256" key="3">
    <source>
        <dbReference type="SAM" id="MobiDB-lite"/>
    </source>
</evidence>
<comment type="caution">
    <text evidence="4">The sequence shown here is derived from an EMBL/GenBank/DDBJ whole genome shotgun (WGS) entry which is preliminary data.</text>
</comment>
<dbReference type="AlphaFoldDB" id="A0A2N3M2G3"/>
<gene>
    <name evidence="4" type="ORF">CXZ10_06715</name>
</gene>
<sequence length="443" mass="48126">MPTSAPGAAAPSSWKSRPRRSTARSALCCPRGTDMLGKPVFSLPGPVEAATSLSSFSPDRPPLRPVRHERPKIWDLPKSCHCVTLGTCLTLAELRKTAKRLGLFHGIEQMTDYELHGAFVHAMSTRNRASNAVQKLLDANHAGAVRKASRCHSEEELSAFWDREVAEGQIAGAFWAVMSHVHLGGALEVRVFGEVHMMSHLCGASHRGDARARSLAEQQCAALVRRLEQASAGHLEALASRDREIERLTRLVSGIEPFVREAATLRARVAELEGGEQTARLADKADDLARRLDLALRRNDRLAAEVDALTGRLAAAEARAEDLSDRLAEASPCTVGACAEDCPFNLEGRCIAYIGGRPRTVSRMRDLVERCRGSLIHHDGGAEQSAETLDGVLVRADVVMFPVDCVSHTAVEKLKTICGRMNKTYLPLSSASYSSFASELARV</sequence>
<dbReference type="Proteomes" id="UP000233491">
    <property type="component" value="Unassembled WGS sequence"/>
</dbReference>
<proteinExistence type="inferred from homology"/>
<accession>A0A2N3M2G3</accession>
<evidence type="ECO:0000256" key="2">
    <source>
        <dbReference type="SAM" id="Coils"/>
    </source>
</evidence>
<evidence type="ECO:0000256" key="1">
    <source>
        <dbReference type="ARBA" id="ARBA00007189"/>
    </source>
</evidence>
<feature type="region of interest" description="Disordered" evidence="3">
    <location>
        <begin position="1"/>
        <end position="25"/>
    </location>
</feature>
<keyword evidence="2" id="KW-0175">Coiled coil</keyword>
<evidence type="ECO:0000313" key="5">
    <source>
        <dbReference type="Proteomes" id="UP000233491"/>
    </source>
</evidence>
<protein>
    <submittedName>
        <fullName evidence="4">DUF2325 domain-containing protein</fullName>
    </submittedName>
</protein>
<evidence type="ECO:0000313" key="4">
    <source>
        <dbReference type="EMBL" id="PKR91028.1"/>
    </source>
</evidence>
<feature type="coiled-coil region" evidence="2">
    <location>
        <begin position="285"/>
        <end position="326"/>
    </location>
</feature>
<comment type="similarity">
    <text evidence="1">Belongs to the UPF0751 family.</text>
</comment>
<dbReference type="InterPro" id="IPR016772">
    <property type="entry name" value="UCP020408"/>
</dbReference>
<name>A0A2N3M2G3_9HYPH</name>